<dbReference type="RefSeq" id="WP_100757676.1">
    <property type="nucleotide sequence ID" value="NZ_NPDT01000001.1"/>
</dbReference>
<evidence type="ECO:0000313" key="8">
    <source>
        <dbReference type="Proteomes" id="UP000231912"/>
    </source>
</evidence>
<dbReference type="InterPro" id="IPR036909">
    <property type="entry name" value="Cyt_c-like_dom_sf"/>
</dbReference>
<evidence type="ECO:0000256" key="1">
    <source>
        <dbReference type="ARBA" id="ARBA00022617"/>
    </source>
</evidence>
<organism evidence="7 8">
    <name type="scientific">Leptospira wolffii</name>
    <dbReference type="NCBI Taxonomy" id="409998"/>
    <lineage>
        <taxon>Bacteria</taxon>
        <taxon>Pseudomonadati</taxon>
        <taxon>Spirochaetota</taxon>
        <taxon>Spirochaetia</taxon>
        <taxon>Leptospirales</taxon>
        <taxon>Leptospiraceae</taxon>
        <taxon>Leptospira</taxon>
    </lineage>
</organism>
<dbReference type="SUPFAM" id="SSF46626">
    <property type="entry name" value="Cytochrome c"/>
    <property type="match status" value="1"/>
</dbReference>
<protein>
    <submittedName>
        <fullName evidence="7">Cytochrome C oxidase Cbb3</fullName>
    </submittedName>
</protein>
<accession>A0A2M9ZFM1</accession>
<comment type="caution">
    <text evidence="7">The sequence shown here is derived from an EMBL/GenBank/DDBJ whole genome shotgun (WGS) entry which is preliminary data.</text>
</comment>
<feature type="chain" id="PRO_5014851473" evidence="5">
    <location>
        <begin position="18"/>
        <end position="125"/>
    </location>
</feature>
<evidence type="ECO:0000256" key="2">
    <source>
        <dbReference type="ARBA" id="ARBA00022723"/>
    </source>
</evidence>
<gene>
    <name evidence="7" type="ORF">CH371_03445</name>
</gene>
<dbReference type="GO" id="GO:0046872">
    <property type="term" value="F:metal ion binding"/>
    <property type="evidence" value="ECO:0007669"/>
    <property type="project" value="UniProtKB-KW"/>
</dbReference>
<sequence>MKFSLILSILLSTFYVACGTGQTKKEEVAKPVPPTQELRAFADTFWNGKCATCHGTNGIPDPNVNPTPRKFGTFGMRMGFLFGGNKMRAGVFKTIRDGKNQAMPSFSKELSEDQIWALVDKIERL</sequence>
<keyword evidence="5" id="KW-0732">Signal</keyword>
<evidence type="ECO:0000256" key="3">
    <source>
        <dbReference type="ARBA" id="ARBA00023004"/>
    </source>
</evidence>
<keyword evidence="2 4" id="KW-0479">Metal-binding</keyword>
<feature type="domain" description="Cytochrome c" evidence="6">
    <location>
        <begin position="36"/>
        <end position="125"/>
    </location>
</feature>
<dbReference type="GO" id="GO:0009055">
    <property type="term" value="F:electron transfer activity"/>
    <property type="evidence" value="ECO:0007669"/>
    <property type="project" value="InterPro"/>
</dbReference>
<keyword evidence="1 4" id="KW-0349">Heme</keyword>
<dbReference type="AlphaFoldDB" id="A0A2M9ZFM1"/>
<feature type="signal peptide" evidence="5">
    <location>
        <begin position="1"/>
        <end position="17"/>
    </location>
</feature>
<dbReference type="Pfam" id="PF13442">
    <property type="entry name" value="Cytochrome_CBB3"/>
    <property type="match status" value="1"/>
</dbReference>
<dbReference type="Gene3D" id="1.10.760.10">
    <property type="entry name" value="Cytochrome c-like domain"/>
    <property type="match status" value="1"/>
</dbReference>
<name>A0A2M9ZFM1_9LEPT</name>
<dbReference type="PROSITE" id="PS51007">
    <property type="entry name" value="CYTC"/>
    <property type="match status" value="1"/>
</dbReference>
<evidence type="ECO:0000256" key="5">
    <source>
        <dbReference type="SAM" id="SignalP"/>
    </source>
</evidence>
<proteinExistence type="predicted"/>
<keyword evidence="3 4" id="KW-0408">Iron</keyword>
<evidence type="ECO:0000313" key="7">
    <source>
        <dbReference type="EMBL" id="PJZ67137.1"/>
    </source>
</evidence>
<dbReference type="GO" id="GO:0020037">
    <property type="term" value="F:heme binding"/>
    <property type="evidence" value="ECO:0007669"/>
    <property type="project" value="InterPro"/>
</dbReference>
<evidence type="ECO:0000256" key="4">
    <source>
        <dbReference type="PROSITE-ProRule" id="PRU00433"/>
    </source>
</evidence>
<dbReference type="Proteomes" id="UP000231912">
    <property type="component" value="Unassembled WGS sequence"/>
</dbReference>
<dbReference type="EMBL" id="NPDT01000001">
    <property type="protein sequence ID" value="PJZ67137.1"/>
    <property type="molecule type" value="Genomic_DNA"/>
</dbReference>
<evidence type="ECO:0000259" key="6">
    <source>
        <dbReference type="PROSITE" id="PS51007"/>
    </source>
</evidence>
<reference evidence="7 8" key="1">
    <citation type="submission" date="2017-07" db="EMBL/GenBank/DDBJ databases">
        <title>Leptospira spp. isolated from tropical soils.</title>
        <authorList>
            <person name="Thibeaux R."/>
            <person name="Iraola G."/>
            <person name="Ferres I."/>
            <person name="Bierque E."/>
            <person name="Girault D."/>
            <person name="Soupe-Gilbert M.-E."/>
            <person name="Picardeau M."/>
            <person name="Goarant C."/>
        </authorList>
    </citation>
    <scope>NUCLEOTIDE SEQUENCE [LARGE SCALE GENOMIC DNA]</scope>
    <source>
        <strain evidence="7 8">FH2-C-A2</strain>
    </source>
</reference>
<dbReference type="InterPro" id="IPR009056">
    <property type="entry name" value="Cyt_c-like_dom"/>
</dbReference>